<feature type="region of interest" description="Disordered" evidence="1">
    <location>
        <begin position="310"/>
        <end position="340"/>
    </location>
</feature>
<accession>A0ABN8ZBS7</accession>
<keyword evidence="3" id="KW-1185">Reference proteome</keyword>
<feature type="compositionally biased region" description="Pro residues" evidence="1">
    <location>
        <begin position="123"/>
        <end position="135"/>
    </location>
</feature>
<evidence type="ECO:0000256" key="1">
    <source>
        <dbReference type="SAM" id="MobiDB-lite"/>
    </source>
</evidence>
<sequence>MWRTLLEERRQGRNIKLKLYLLCIIPEPPQEKLQWMISKCLTTDKAILTTFRKELPEESKCALLPLLRHLAGEQKLKLKVLSWERWLSGGEKQVVREPGAAGREDPRRPTSTRTRLGEDVERPPPAFLRPHPVPGWPAGMDTHPQPAQARAYTHKHTHPQPQSASAAGQRDPRAPFGRRRDPAAAGSALRGYRLPAPRPRLYLRPPPPRVRLPPPPGWPQAARSIPAAPAPRPAEPGPPPAPRPSPGAGPPPAPTPPGSRARPGGREGLGSAGTLAARDPGGLRWGTGASRFGERLPPLGPECSGFGALAGAAGEGAPREGHGSRADASRLLPPPPFLLAPRSTSQQVLHLLTPSPWLIPLPGATPPEPRPSALLLPHSVAGPPAPSAGRGRRAARASHSLSSQRPPTRRGPTRGPRP</sequence>
<feature type="region of interest" description="Disordered" evidence="1">
    <location>
        <begin position="92"/>
        <end position="296"/>
    </location>
</feature>
<evidence type="ECO:0000313" key="2">
    <source>
        <dbReference type="EMBL" id="CAI9171338.1"/>
    </source>
</evidence>
<feature type="region of interest" description="Disordered" evidence="1">
    <location>
        <begin position="360"/>
        <end position="418"/>
    </location>
</feature>
<protein>
    <submittedName>
        <fullName evidence="2">Uncharacterized protein</fullName>
    </submittedName>
</protein>
<feature type="compositionally biased region" description="Pro residues" evidence="1">
    <location>
        <begin position="228"/>
        <end position="257"/>
    </location>
</feature>
<dbReference type="EMBL" id="OX459966">
    <property type="protein sequence ID" value="CAI9171338.1"/>
    <property type="molecule type" value="Genomic_DNA"/>
</dbReference>
<feature type="compositionally biased region" description="Basic and acidic residues" evidence="1">
    <location>
        <begin position="170"/>
        <end position="182"/>
    </location>
</feature>
<evidence type="ECO:0000313" key="3">
    <source>
        <dbReference type="Proteomes" id="UP001176941"/>
    </source>
</evidence>
<feature type="compositionally biased region" description="Pro residues" evidence="1">
    <location>
        <begin position="360"/>
        <end position="370"/>
    </location>
</feature>
<feature type="compositionally biased region" description="Low complexity" evidence="1">
    <location>
        <begin position="397"/>
        <end position="406"/>
    </location>
</feature>
<feature type="compositionally biased region" description="Basic and acidic residues" evidence="1">
    <location>
        <begin position="317"/>
        <end position="328"/>
    </location>
</feature>
<proteinExistence type="predicted"/>
<gene>
    <name evidence="2" type="ORF">MRATA1EN1_LOCUS20300</name>
</gene>
<organism evidence="2 3">
    <name type="scientific">Rangifer tarandus platyrhynchus</name>
    <name type="common">Svalbard reindeer</name>
    <dbReference type="NCBI Taxonomy" id="3082113"/>
    <lineage>
        <taxon>Eukaryota</taxon>
        <taxon>Metazoa</taxon>
        <taxon>Chordata</taxon>
        <taxon>Craniata</taxon>
        <taxon>Vertebrata</taxon>
        <taxon>Euteleostomi</taxon>
        <taxon>Mammalia</taxon>
        <taxon>Eutheria</taxon>
        <taxon>Laurasiatheria</taxon>
        <taxon>Artiodactyla</taxon>
        <taxon>Ruminantia</taxon>
        <taxon>Pecora</taxon>
        <taxon>Cervidae</taxon>
        <taxon>Odocoileinae</taxon>
        <taxon>Rangifer</taxon>
    </lineage>
</organism>
<feature type="compositionally biased region" description="Low complexity" evidence="1">
    <location>
        <begin position="188"/>
        <end position="203"/>
    </location>
</feature>
<name>A0ABN8ZBS7_RANTA</name>
<dbReference type="Proteomes" id="UP001176941">
    <property type="component" value="Chromosome 30"/>
</dbReference>
<feature type="compositionally biased region" description="Basic residues" evidence="1">
    <location>
        <begin position="407"/>
        <end position="418"/>
    </location>
</feature>
<feature type="compositionally biased region" description="Pro residues" evidence="1">
    <location>
        <begin position="204"/>
        <end position="218"/>
    </location>
</feature>
<reference evidence="2" key="1">
    <citation type="submission" date="2023-04" db="EMBL/GenBank/DDBJ databases">
        <authorList>
            <consortium name="ELIXIR-Norway"/>
        </authorList>
    </citation>
    <scope>NUCLEOTIDE SEQUENCE [LARGE SCALE GENOMIC DNA]</scope>
</reference>